<evidence type="ECO:0000313" key="3">
    <source>
        <dbReference type="Proteomes" id="UP000234333"/>
    </source>
</evidence>
<protein>
    <recommendedName>
        <fullName evidence="1">N-acetyltransferase domain-containing protein</fullName>
    </recommendedName>
</protein>
<dbReference type="InterPro" id="IPR000182">
    <property type="entry name" value="GNAT_dom"/>
</dbReference>
<dbReference type="GO" id="GO:0016747">
    <property type="term" value="F:acyltransferase activity, transferring groups other than amino-acyl groups"/>
    <property type="evidence" value="ECO:0007669"/>
    <property type="project" value="InterPro"/>
</dbReference>
<dbReference type="RefSeq" id="WP_101624717.1">
    <property type="nucleotide sequence ID" value="NZ_FXZC01000006.1"/>
</dbReference>
<reference evidence="2 3" key="1">
    <citation type="submission" date="2017-03" db="EMBL/GenBank/DDBJ databases">
        <authorList>
            <person name="Afonso C.L."/>
            <person name="Miller P.J."/>
            <person name="Scott M.A."/>
            <person name="Spackman E."/>
            <person name="Goraichik I."/>
            <person name="Dimitrov K.M."/>
            <person name="Suarez D.L."/>
            <person name="Swayne D.E."/>
        </authorList>
    </citation>
    <scope>NUCLEOTIDE SEQUENCE [LARGE SCALE GENOMIC DNA]</scope>
    <source>
        <strain evidence="2 3">CIP 102111</strain>
    </source>
</reference>
<dbReference type="AlphaFoldDB" id="A0A2H1K5Y7"/>
<dbReference type="Gene3D" id="3.40.630.30">
    <property type="match status" value="1"/>
</dbReference>
<dbReference type="GeneID" id="99773657"/>
<dbReference type="InterPro" id="IPR016181">
    <property type="entry name" value="Acyl_CoA_acyltransferase"/>
</dbReference>
<name>A0A2H1K5Y7_9MICO</name>
<dbReference type="PROSITE" id="PS51186">
    <property type="entry name" value="GNAT"/>
    <property type="match status" value="1"/>
</dbReference>
<feature type="domain" description="N-acetyltransferase" evidence="1">
    <location>
        <begin position="1"/>
        <end position="144"/>
    </location>
</feature>
<dbReference type="Proteomes" id="UP000234333">
    <property type="component" value="Unassembled WGS sequence"/>
</dbReference>
<evidence type="ECO:0000313" key="2">
    <source>
        <dbReference type="EMBL" id="SMX94662.1"/>
    </source>
</evidence>
<proteinExistence type="predicted"/>
<dbReference type="EMBL" id="FXZC01000006">
    <property type="protein sequence ID" value="SMX94662.1"/>
    <property type="molecule type" value="Genomic_DNA"/>
</dbReference>
<dbReference type="SUPFAM" id="SSF55729">
    <property type="entry name" value="Acyl-CoA N-acyltransferases (Nat)"/>
    <property type="match status" value="1"/>
</dbReference>
<sequence>MPIRPLADGDDLRLNEVFADAPTPAAHMARSLFRPASDSPLLRSVLAEVVPGVPVGAAAIMESPLHPHRAWVNVEVAAEERGHGLGRELFEAVTAETAGTALEGLDLRARVEAGSGGEEFAEALGFVPLTTTRVIKVPAGALPPSGGGRAEDLEIVSTGSVKLTKAFAQWYAAVNRDDAVAPLTIGQVATAFLSEAAGAHGAALLTSDSAAAGSGSDAASGLSAFAVSYAREAEPAPVGGAQDASANLPGNAEEEPATELILGSMFETREDVADASPEQFEAAVADAELLLARLSVDADVVIEVTSGMPVVSALTDRLLAAGQASELYRYETLTGPPADTH</sequence>
<dbReference type="CDD" id="cd04301">
    <property type="entry name" value="NAT_SF"/>
    <property type="match status" value="1"/>
</dbReference>
<organism evidence="2 3">
    <name type="scientific">Brevibacterium casei CIP 102111</name>
    <dbReference type="NCBI Taxonomy" id="1255625"/>
    <lineage>
        <taxon>Bacteria</taxon>
        <taxon>Bacillati</taxon>
        <taxon>Actinomycetota</taxon>
        <taxon>Actinomycetes</taxon>
        <taxon>Micrococcales</taxon>
        <taxon>Brevibacteriaceae</taxon>
        <taxon>Brevibacterium</taxon>
    </lineage>
</organism>
<evidence type="ECO:0000259" key="1">
    <source>
        <dbReference type="PROSITE" id="PS51186"/>
    </source>
</evidence>
<gene>
    <name evidence="2" type="ORF">BC102111_02896</name>
</gene>
<accession>A0A2H1K5Y7</accession>